<dbReference type="Proteomes" id="UP000789524">
    <property type="component" value="Unassembled WGS sequence"/>
</dbReference>
<organism evidence="1 2">
    <name type="scientific">Danaus chrysippus</name>
    <name type="common">African queen</name>
    <dbReference type="NCBI Taxonomy" id="151541"/>
    <lineage>
        <taxon>Eukaryota</taxon>
        <taxon>Metazoa</taxon>
        <taxon>Ecdysozoa</taxon>
        <taxon>Arthropoda</taxon>
        <taxon>Hexapoda</taxon>
        <taxon>Insecta</taxon>
        <taxon>Pterygota</taxon>
        <taxon>Neoptera</taxon>
        <taxon>Endopterygota</taxon>
        <taxon>Lepidoptera</taxon>
        <taxon>Glossata</taxon>
        <taxon>Ditrysia</taxon>
        <taxon>Papilionoidea</taxon>
        <taxon>Nymphalidae</taxon>
        <taxon>Danainae</taxon>
        <taxon>Danaini</taxon>
        <taxon>Danaina</taxon>
        <taxon>Danaus</taxon>
        <taxon>Anosia</taxon>
    </lineage>
</organism>
<gene>
    <name evidence="1" type="ORF">DCHRY22_LOCUS2338</name>
</gene>
<reference evidence="1" key="1">
    <citation type="submission" date="2021-09" db="EMBL/GenBank/DDBJ databases">
        <authorList>
            <person name="Martin H S."/>
        </authorList>
    </citation>
    <scope>NUCLEOTIDE SEQUENCE</scope>
</reference>
<dbReference type="OrthoDB" id="7465757at2759"/>
<accession>A0A8J2QDZ2</accession>
<sequence length="191" mass="21537">MAAGGWRLADGDWRRAQLPRRPMAAGHVTPRARTRLFTNNNNRPAAAGAARRYARYGRYGRLRRATSLYAQLSLHLAGFDSPQLISLAPAPGVARRIDRRLLRGVFRWREFFLIAASFPFRFRCMFIFYNHIIVNVGSWSEPQCIVHVHLYTAGPLAGVPCPVVQCLQADPLHLVPSPSSLSRRSPVKLHQ</sequence>
<proteinExistence type="predicted"/>
<dbReference type="EMBL" id="CAKASE010000045">
    <property type="protein sequence ID" value="CAG9560722.1"/>
    <property type="molecule type" value="Genomic_DNA"/>
</dbReference>
<dbReference type="AlphaFoldDB" id="A0A8J2QDZ2"/>
<evidence type="ECO:0000313" key="1">
    <source>
        <dbReference type="EMBL" id="CAG9560722.1"/>
    </source>
</evidence>
<protein>
    <submittedName>
        <fullName evidence="1">(African queen) hypothetical protein</fullName>
    </submittedName>
</protein>
<comment type="caution">
    <text evidence="1">The sequence shown here is derived from an EMBL/GenBank/DDBJ whole genome shotgun (WGS) entry which is preliminary data.</text>
</comment>
<keyword evidence="2" id="KW-1185">Reference proteome</keyword>
<evidence type="ECO:0000313" key="2">
    <source>
        <dbReference type="Proteomes" id="UP000789524"/>
    </source>
</evidence>
<name>A0A8J2QDZ2_9NEOP</name>